<evidence type="ECO:0000313" key="12">
    <source>
        <dbReference type="EMBL" id="CAB4550028.1"/>
    </source>
</evidence>
<dbReference type="AlphaFoldDB" id="A0A6J6CJK9"/>
<dbReference type="CDD" id="cd12922">
    <property type="entry name" value="VKOR_5"/>
    <property type="match status" value="1"/>
</dbReference>
<comment type="similarity">
    <text evidence="2">Belongs to the VKOR family.</text>
</comment>
<gene>
    <name evidence="12" type="ORF">UFOPK1503_00974</name>
</gene>
<evidence type="ECO:0000256" key="4">
    <source>
        <dbReference type="ARBA" id="ARBA00022719"/>
    </source>
</evidence>
<dbReference type="GO" id="GO:0016020">
    <property type="term" value="C:membrane"/>
    <property type="evidence" value="ECO:0007669"/>
    <property type="project" value="UniProtKB-SubCell"/>
</dbReference>
<keyword evidence="6" id="KW-0560">Oxidoreductase</keyword>
<evidence type="ECO:0000259" key="11">
    <source>
        <dbReference type="SMART" id="SM00756"/>
    </source>
</evidence>
<evidence type="ECO:0000256" key="6">
    <source>
        <dbReference type="ARBA" id="ARBA00023002"/>
    </source>
</evidence>
<reference evidence="12" key="1">
    <citation type="submission" date="2020-05" db="EMBL/GenBank/DDBJ databases">
        <authorList>
            <person name="Chiriac C."/>
            <person name="Salcher M."/>
            <person name="Ghai R."/>
            <person name="Kavagutti S V."/>
        </authorList>
    </citation>
    <scope>NUCLEOTIDE SEQUENCE</scope>
</reference>
<evidence type="ECO:0000256" key="10">
    <source>
        <dbReference type="SAM" id="Phobius"/>
    </source>
</evidence>
<dbReference type="GO" id="GO:0048038">
    <property type="term" value="F:quinone binding"/>
    <property type="evidence" value="ECO:0007669"/>
    <property type="project" value="UniProtKB-KW"/>
</dbReference>
<feature type="transmembrane region" description="Helical" evidence="10">
    <location>
        <begin position="160"/>
        <end position="181"/>
    </location>
</feature>
<feature type="transmembrane region" description="Helical" evidence="10">
    <location>
        <begin position="88"/>
        <end position="109"/>
    </location>
</feature>
<keyword evidence="4" id="KW-0874">Quinone</keyword>
<dbReference type="SMART" id="SM00756">
    <property type="entry name" value="VKc"/>
    <property type="match status" value="1"/>
</dbReference>
<dbReference type="InterPro" id="IPR038354">
    <property type="entry name" value="VKOR_sf"/>
</dbReference>
<comment type="subcellular location">
    <subcellularLocation>
        <location evidence="1">Membrane</location>
        <topology evidence="1">Multi-pass membrane protein</topology>
    </subcellularLocation>
</comment>
<keyword evidence="9" id="KW-0676">Redox-active center</keyword>
<name>A0A6J6CJK9_9ZZZZ</name>
<evidence type="ECO:0000256" key="7">
    <source>
        <dbReference type="ARBA" id="ARBA00023136"/>
    </source>
</evidence>
<keyword evidence="5 10" id="KW-1133">Transmembrane helix</keyword>
<feature type="domain" description="Vitamin K epoxide reductase" evidence="11">
    <location>
        <begin position="1"/>
        <end position="140"/>
    </location>
</feature>
<organism evidence="12">
    <name type="scientific">freshwater metagenome</name>
    <dbReference type="NCBI Taxonomy" id="449393"/>
    <lineage>
        <taxon>unclassified sequences</taxon>
        <taxon>metagenomes</taxon>
        <taxon>ecological metagenomes</taxon>
    </lineage>
</organism>
<keyword evidence="8" id="KW-1015">Disulfide bond</keyword>
<dbReference type="InterPro" id="IPR041714">
    <property type="entry name" value="VKOR_Actinobacteria"/>
</dbReference>
<evidence type="ECO:0000256" key="3">
    <source>
        <dbReference type="ARBA" id="ARBA00022692"/>
    </source>
</evidence>
<dbReference type="Pfam" id="PF07884">
    <property type="entry name" value="VKOR"/>
    <property type="match status" value="1"/>
</dbReference>
<proteinExistence type="inferred from homology"/>
<feature type="transmembrane region" description="Helical" evidence="10">
    <location>
        <begin position="63"/>
        <end position="81"/>
    </location>
</feature>
<evidence type="ECO:0000256" key="8">
    <source>
        <dbReference type="ARBA" id="ARBA00023157"/>
    </source>
</evidence>
<evidence type="ECO:0000256" key="1">
    <source>
        <dbReference type="ARBA" id="ARBA00004141"/>
    </source>
</evidence>
<protein>
    <submittedName>
        <fullName evidence="12">Unannotated protein</fullName>
    </submittedName>
</protein>
<sequence>MFPVFLIIFGAIGWTASFGLTLERIKVAGDPGAATACDISPFISCKSVMLSEQAALFGFPNPLIGLAAFFAPVVIGFAILAGAKFASWFWQLFLAGHVLAMVFVIWLFSQSVYDIGALCLYCMVAWTATIPLFWSILGYTGKEGHLGKKLVSFGEVIYEWAWVATILTYATLIGFIIIQFWDFWPTLF</sequence>
<dbReference type="EMBL" id="CAEZST010000018">
    <property type="protein sequence ID" value="CAB4550028.1"/>
    <property type="molecule type" value="Genomic_DNA"/>
</dbReference>
<evidence type="ECO:0000256" key="5">
    <source>
        <dbReference type="ARBA" id="ARBA00022989"/>
    </source>
</evidence>
<evidence type="ECO:0000256" key="2">
    <source>
        <dbReference type="ARBA" id="ARBA00006214"/>
    </source>
</evidence>
<keyword evidence="7 10" id="KW-0472">Membrane</keyword>
<accession>A0A6J6CJK9</accession>
<feature type="transmembrane region" description="Helical" evidence="10">
    <location>
        <begin position="115"/>
        <end position="139"/>
    </location>
</feature>
<dbReference type="Gene3D" id="1.20.1440.130">
    <property type="entry name" value="VKOR domain"/>
    <property type="match status" value="1"/>
</dbReference>
<evidence type="ECO:0000256" key="9">
    <source>
        <dbReference type="ARBA" id="ARBA00023284"/>
    </source>
</evidence>
<dbReference type="GO" id="GO:0016491">
    <property type="term" value="F:oxidoreductase activity"/>
    <property type="evidence" value="ECO:0007669"/>
    <property type="project" value="UniProtKB-KW"/>
</dbReference>
<dbReference type="InterPro" id="IPR012932">
    <property type="entry name" value="VKOR"/>
</dbReference>
<keyword evidence="3 10" id="KW-0812">Transmembrane</keyword>